<evidence type="ECO:0000256" key="9">
    <source>
        <dbReference type="ARBA" id="ARBA00022989"/>
    </source>
</evidence>
<comment type="catalytic activity">
    <reaction evidence="1 12">
        <text>a long-chain primary fatty alcohol + O2 = a long-chain fatty aldehyde + H2O2</text>
        <dbReference type="Rhea" id="RHEA:22756"/>
        <dbReference type="ChEBI" id="CHEBI:15379"/>
        <dbReference type="ChEBI" id="CHEBI:16240"/>
        <dbReference type="ChEBI" id="CHEBI:17176"/>
        <dbReference type="ChEBI" id="CHEBI:77396"/>
        <dbReference type="EC" id="1.1.3.20"/>
    </reaction>
</comment>
<comment type="function">
    <text evidence="2">Long-chain fatty alcohol oxidase involved in the omega-oxidation pathway of lipid degradation.</text>
</comment>
<dbReference type="SUPFAM" id="SSF51905">
    <property type="entry name" value="FAD/NAD(P)-binding domain"/>
    <property type="match status" value="1"/>
</dbReference>
<gene>
    <name evidence="15" type="ORF">BO97DRAFT_464147</name>
</gene>
<reference evidence="15 16" key="1">
    <citation type="submission" date="2018-02" db="EMBL/GenBank/DDBJ databases">
        <title>The genomes of Aspergillus section Nigri reveals drivers in fungal speciation.</title>
        <authorList>
            <consortium name="DOE Joint Genome Institute"/>
            <person name="Vesth T.C."/>
            <person name="Nybo J."/>
            <person name="Theobald S."/>
            <person name="Brandl J."/>
            <person name="Frisvad J.C."/>
            <person name="Nielsen K.F."/>
            <person name="Lyhne E.K."/>
            <person name="Kogle M.E."/>
            <person name="Kuo A."/>
            <person name="Riley R."/>
            <person name="Clum A."/>
            <person name="Nolan M."/>
            <person name="Lipzen A."/>
            <person name="Salamov A."/>
            <person name="Henrissat B."/>
            <person name="Wiebenga A."/>
            <person name="De vries R.P."/>
            <person name="Grigoriev I.V."/>
            <person name="Mortensen U.H."/>
            <person name="Andersen M.R."/>
            <person name="Baker S.E."/>
        </authorList>
    </citation>
    <scope>NUCLEOTIDE SEQUENCE [LARGE SCALE GENOMIC DNA]</scope>
    <source>
        <strain evidence="15 16">CBS 101889</strain>
    </source>
</reference>
<dbReference type="Proteomes" id="UP000248961">
    <property type="component" value="Unassembled WGS sequence"/>
</dbReference>
<dbReference type="PANTHER" id="PTHR46056">
    <property type="entry name" value="LONG-CHAIN-ALCOHOL OXIDASE"/>
    <property type="match status" value="1"/>
</dbReference>
<dbReference type="InterPro" id="IPR012400">
    <property type="entry name" value="Long_Oxdase"/>
</dbReference>
<evidence type="ECO:0000256" key="10">
    <source>
        <dbReference type="ARBA" id="ARBA00023002"/>
    </source>
</evidence>
<dbReference type="InterPro" id="IPR036188">
    <property type="entry name" value="FAD/NAD-bd_sf"/>
</dbReference>
<dbReference type="PIRSF" id="PIRSF028937">
    <property type="entry name" value="Lg_Ch_AO"/>
    <property type="match status" value="1"/>
</dbReference>
<comment type="similarity">
    <text evidence="4 12">Belongs to the GMC oxidoreductase family.</text>
</comment>
<keyword evidence="7" id="KW-0812">Transmembrane</keyword>
<keyword evidence="6" id="KW-0285">Flavoprotein</keyword>
<organism evidence="15 16">
    <name type="scientific">Aspergillus homomorphus (strain CBS 101889)</name>
    <dbReference type="NCBI Taxonomy" id="1450537"/>
    <lineage>
        <taxon>Eukaryota</taxon>
        <taxon>Fungi</taxon>
        <taxon>Dikarya</taxon>
        <taxon>Ascomycota</taxon>
        <taxon>Pezizomycotina</taxon>
        <taxon>Eurotiomycetes</taxon>
        <taxon>Eurotiomycetidae</taxon>
        <taxon>Eurotiales</taxon>
        <taxon>Aspergillaceae</taxon>
        <taxon>Aspergillus</taxon>
        <taxon>Aspergillus subgen. Circumdati</taxon>
    </lineage>
</organism>
<dbReference type="InterPro" id="IPR000172">
    <property type="entry name" value="GMC_OxRdtase_N"/>
</dbReference>
<keyword evidence="8" id="KW-0274">FAD</keyword>
<dbReference type="Pfam" id="PF05199">
    <property type="entry name" value="GMC_oxred_C"/>
    <property type="match status" value="1"/>
</dbReference>
<name>A0A395I9J4_ASPHC</name>
<dbReference type="AlphaFoldDB" id="A0A395I9J4"/>
<dbReference type="Pfam" id="PF00890">
    <property type="entry name" value="FAD_binding_2"/>
    <property type="match status" value="1"/>
</dbReference>
<comment type="subcellular location">
    <subcellularLocation>
        <location evidence="3">Membrane</location>
    </subcellularLocation>
</comment>
<feature type="domain" description="Rhodanese" evidence="14">
    <location>
        <begin position="238"/>
        <end position="279"/>
    </location>
</feature>
<dbReference type="OrthoDB" id="269227at2759"/>
<accession>A0A395I9J4</accession>
<evidence type="ECO:0000313" key="16">
    <source>
        <dbReference type="Proteomes" id="UP000248961"/>
    </source>
</evidence>
<evidence type="ECO:0000313" key="15">
    <source>
        <dbReference type="EMBL" id="RAL14814.1"/>
    </source>
</evidence>
<dbReference type="RefSeq" id="XP_025553968.1">
    <property type="nucleotide sequence ID" value="XM_025699485.1"/>
</dbReference>
<dbReference type="VEuPathDB" id="FungiDB:BO97DRAFT_464147"/>
<evidence type="ECO:0000256" key="13">
    <source>
        <dbReference type="PIRSR" id="PIRSR028937-1"/>
    </source>
</evidence>
<dbReference type="InterPro" id="IPR003953">
    <property type="entry name" value="FAD-dep_OxRdtase_2_FAD-bd"/>
</dbReference>
<keyword evidence="16" id="KW-1185">Reference proteome</keyword>
<evidence type="ECO:0000256" key="8">
    <source>
        <dbReference type="ARBA" id="ARBA00022827"/>
    </source>
</evidence>
<dbReference type="Pfam" id="PF00732">
    <property type="entry name" value="GMC_oxred_N"/>
    <property type="match status" value="1"/>
</dbReference>
<feature type="active site" description="Proton acceptor" evidence="13">
    <location>
        <position position="691"/>
    </location>
</feature>
<keyword evidence="10 12" id="KW-0560">Oxidoreductase</keyword>
<evidence type="ECO:0000259" key="14">
    <source>
        <dbReference type="PROSITE" id="PS50206"/>
    </source>
</evidence>
<dbReference type="GO" id="GO:0016020">
    <property type="term" value="C:membrane"/>
    <property type="evidence" value="ECO:0007669"/>
    <property type="project" value="UniProtKB-SubCell"/>
</dbReference>
<dbReference type="GeneID" id="37203774"/>
<evidence type="ECO:0000256" key="12">
    <source>
        <dbReference type="PIRNR" id="PIRNR028937"/>
    </source>
</evidence>
<evidence type="ECO:0000256" key="7">
    <source>
        <dbReference type="ARBA" id="ARBA00022692"/>
    </source>
</evidence>
<dbReference type="PANTHER" id="PTHR46056:SF12">
    <property type="entry name" value="LONG-CHAIN-ALCOHOL OXIDASE"/>
    <property type="match status" value="1"/>
</dbReference>
<keyword evidence="9" id="KW-1133">Transmembrane helix</keyword>
<dbReference type="GO" id="GO:0050660">
    <property type="term" value="F:flavin adenine dinucleotide binding"/>
    <property type="evidence" value="ECO:0007669"/>
    <property type="project" value="InterPro"/>
</dbReference>
<evidence type="ECO:0000256" key="11">
    <source>
        <dbReference type="ARBA" id="ARBA00023136"/>
    </source>
</evidence>
<dbReference type="InterPro" id="IPR007867">
    <property type="entry name" value="GMC_OxRtase_C"/>
</dbReference>
<dbReference type="PROSITE" id="PS50206">
    <property type="entry name" value="RHODANESE_3"/>
    <property type="match status" value="1"/>
</dbReference>
<dbReference type="InterPro" id="IPR001763">
    <property type="entry name" value="Rhodanese-like_dom"/>
</dbReference>
<dbReference type="GO" id="GO:0046577">
    <property type="term" value="F:long-chain-alcohol oxidase activity"/>
    <property type="evidence" value="ECO:0007669"/>
    <property type="project" value="UniProtKB-EC"/>
</dbReference>
<protein>
    <recommendedName>
        <fullName evidence="5 12">Long-chain-alcohol oxidase</fullName>
        <ecNumber evidence="5 12">1.1.3.20</ecNumber>
    </recommendedName>
</protein>
<dbReference type="Gene3D" id="3.50.50.60">
    <property type="entry name" value="FAD/NAD(P)-binding domain"/>
    <property type="match status" value="2"/>
</dbReference>
<evidence type="ECO:0000256" key="2">
    <source>
        <dbReference type="ARBA" id="ARBA00003842"/>
    </source>
</evidence>
<dbReference type="EMBL" id="KZ824273">
    <property type="protein sequence ID" value="RAL14814.1"/>
    <property type="molecule type" value="Genomic_DNA"/>
</dbReference>
<sequence>MAEILPEAARYTPREVVIPPVPATEVLTDLQWETILALADAVVPSIRAAADNAPSTTHYTVTDADFESATATLTDTLSVSEASAGVARAYLEESASALPQFREGLQRLLADYVHKEGQNGIRFILDVLNTRAGSLLLTGSTTPIQNQPVAVREQIFVGWASSRLPPIRLIYRSLSAMFKTTWMNASPTLNTAIGFPRIPVQVKYAPGCWEYEFLQFPPPSPSENEQEQEVPEVIDTDVVIIGSGCGGAVAAKNLAEAGHRVLVVEKSYHYASHYFPMDNRTAPVTLFEGGASILTDDASVAIFAGSTWGGGGTVNWSAALHTQAFVRQEWAQDHALPFFTSAAFQTSLDRVCHRMGVSAANIRHNRQNRDLLEGARKLGYAADVVPQNTGGEDEHYCGYCTLGCSSAGKKGPTETWLADAARAGAVFVEGFKADKITFTGTGKERIATGVEGTWTSREAYLSRSPITRKVVVKAKKVIVSCGTLNSPLLLLRSGVQNWHIGRNLHIHPVLFGAAVFDEAIRPWEGSALTAVVKEFENLDGRGHGAKIETTVTLPPLFLPIFPWRGGLDYKRFCAKLGSMTSYIAVTRDRESGRVYPDPVDGRIRVEYTPSAFDRRSAAEALIASAKMAYLAGAKEFHVSYADMPPFSRSEQATEADEEEEGINNPALQAWIKEFRQKFPLDVEKAGYASAHQMGTCRMASSAGQGVVDPECQVWGTQGLYVMDASIFPSASGVNPMITNMAIADWATRQLSKKMRREER</sequence>
<evidence type="ECO:0000256" key="1">
    <source>
        <dbReference type="ARBA" id="ARBA00000920"/>
    </source>
</evidence>
<evidence type="ECO:0000256" key="4">
    <source>
        <dbReference type="ARBA" id="ARBA00010790"/>
    </source>
</evidence>
<dbReference type="STRING" id="1450537.A0A395I9J4"/>
<dbReference type="EC" id="1.1.3.20" evidence="5 12"/>
<evidence type="ECO:0000256" key="5">
    <source>
        <dbReference type="ARBA" id="ARBA00013125"/>
    </source>
</evidence>
<evidence type="ECO:0000256" key="6">
    <source>
        <dbReference type="ARBA" id="ARBA00022630"/>
    </source>
</evidence>
<proteinExistence type="inferred from homology"/>
<evidence type="ECO:0000256" key="3">
    <source>
        <dbReference type="ARBA" id="ARBA00004370"/>
    </source>
</evidence>
<keyword evidence="11" id="KW-0472">Membrane</keyword>